<protein>
    <recommendedName>
        <fullName evidence="4">HEAT repeat domain-containing protein</fullName>
    </recommendedName>
</protein>
<dbReference type="Pfam" id="PF13646">
    <property type="entry name" value="HEAT_2"/>
    <property type="match status" value="1"/>
</dbReference>
<feature type="compositionally biased region" description="Low complexity" evidence="1">
    <location>
        <begin position="54"/>
        <end position="66"/>
    </location>
</feature>
<dbReference type="Gene3D" id="1.25.10.10">
    <property type="entry name" value="Leucine-rich Repeat Variant"/>
    <property type="match status" value="1"/>
</dbReference>
<feature type="compositionally biased region" description="Low complexity" evidence="1">
    <location>
        <begin position="84"/>
        <end position="105"/>
    </location>
</feature>
<name>A0ABN9QH94_9DINO</name>
<evidence type="ECO:0000256" key="1">
    <source>
        <dbReference type="SAM" id="MobiDB-lite"/>
    </source>
</evidence>
<evidence type="ECO:0008006" key="4">
    <source>
        <dbReference type="Google" id="ProtNLM"/>
    </source>
</evidence>
<proteinExistence type="predicted"/>
<dbReference type="InterPro" id="IPR016024">
    <property type="entry name" value="ARM-type_fold"/>
</dbReference>
<accession>A0ABN9QH94</accession>
<evidence type="ECO:0000313" key="2">
    <source>
        <dbReference type="EMBL" id="CAK0804137.1"/>
    </source>
</evidence>
<keyword evidence="3" id="KW-1185">Reference proteome</keyword>
<dbReference type="InterPro" id="IPR011989">
    <property type="entry name" value="ARM-like"/>
</dbReference>
<evidence type="ECO:0000313" key="3">
    <source>
        <dbReference type="Proteomes" id="UP001189429"/>
    </source>
</evidence>
<reference evidence="2" key="1">
    <citation type="submission" date="2023-10" db="EMBL/GenBank/DDBJ databases">
        <authorList>
            <person name="Chen Y."/>
            <person name="Shah S."/>
            <person name="Dougan E. K."/>
            <person name="Thang M."/>
            <person name="Chan C."/>
        </authorList>
    </citation>
    <scope>NUCLEOTIDE SEQUENCE [LARGE SCALE GENOMIC DNA]</scope>
</reference>
<feature type="region of interest" description="Disordered" evidence="1">
    <location>
        <begin position="54"/>
        <end position="151"/>
    </location>
</feature>
<dbReference type="EMBL" id="CAUYUJ010003168">
    <property type="protein sequence ID" value="CAK0804137.1"/>
    <property type="molecule type" value="Genomic_DNA"/>
</dbReference>
<organism evidence="2 3">
    <name type="scientific">Prorocentrum cordatum</name>
    <dbReference type="NCBI Taxonomy" id="2364126"/>
    <lineage>
        <taxon>Eukaryota</taxon>
        <taxon>Sar</taxon>
        <taxon>Alveolata</taxon>
        <taxon>Dinophyceae</taxon>
        <taxon>Prorocentrales</taxon>
        <taxon>Prorocentraceae</taxon>
        <taxon>Prorocentrum</taxon>
    </lineage>
</organism>
<comment type="caution">
    <text evidence="2">The sequence shown here is derived from an EMBL/GenBank/DDBJ whole genome shotgun (WGS) entry which is preliminary data.</text>
</comment>
<dbReference type="Proteomes" id="UP001189429">
    <property type="component" value="Unassembled WGS sequence"/>
</dbReference>
<sequence>MQDEDAEVRQSATKALGNIGRCDKDAVLALEGRLADPDWRVKQAAVESLERLALAASRPQRSLSRRSSVEKGARQSGSATVARPSALQASPGASPSAAPSGRALRGPQVASSQGYAGSRQPLRQVPPAGASPRAPRKTLVAGAPARAAKPQ</sequence>
<gene>
    <name evidence="2" type="ORF">PCOR1329_LOCUS11045</name>
</gene>
<dbReference type="SUPFAM" id="SSF48371">
    <property type="entry name" value="ARM repeat"/>
    <property type="match status" value="1"/>
</dbReference>
<feature type="non-terminal residue" evidence="2">
    <location>
        <position position="151"/>
    </location>
</feature>